<dbReference type="RefSeq" id="WP_343793649.1">
    <property type="nucleotide sequence ID" value="NZ_BAAAGA010000005.1"/>
</dbReference>
<feature type="domain" description="Histidine kinase" evidence="7">
    <location>
        <begin position="437"/>
        <end position="654"/>
    </location>
</feature>
<dbReference type="InterPro" id="IPR035965">
    <property type="entry name" value="PAS-like_dom_sf"/>
</dbReference>
<dbReference type="Gene3D" id="3.40.50.2300">
    <property type="match status" value="1"/>
</dbReference>
<dbReference type="PANTHER" id="PTHR43047">
    <property type="entry name" value="TWO-COMPONENT HISTIDINE PROTEIN KINASE"/>
    <property type="match status" value="1"/>
</dbReference>
<dbReference type="InterPro" id="IPR004358">
    <property type="entry name" value="Sig_transdc_His_kin-like_C"/>
</dbReference>
<dbReference type="NCBIfam" id="TIGR00229">
    <property type="entry name" value="sensory_box"/>
    <property type="match status" value="1"/>
</dbReference>
<dbReference type="InterPro" id="IPR013655">
    <property type="entry name" value="PAS_fold_3"/>
</dbReference>
<dbReference type="SUPFAM" id="SSF47384">
    <property type="entry name" value="Homodimeric domain of signal transducing histidine kinase"/>
    <property type="match status" value="1"/>
</dbReference>
<dbReference type="PANTHER" id="PTHR43047:SF64">
    <property type="entry name" value="HISTIDINE KINASE CONTAINING CHEY-HOMOLOGOUS RECEIVER DOMAIN AND PAS DOMAIN-RELATED"/>
    <property type="match status" value="1"/>
</dbReference>
<feature type="domain" description="PAC" evidence="10">
    <location>
        <begin position="367"/>
        <end position="419"/>
    </location>
</feature>
<evidence type="ECO:0000256" key="2">
    <source>
        <dbReference type="ARBA" id="ARBA00012438"/>
    </source>
</evidence>
<keyword evidence="12" id="KW-1185">Reference proteome</keyword>
<evidence type="ECO:0000313" key="11">
    <source>
        <dbReference type="EMBL" id="GAA0624933.1"/>
    </source>
</evidence>
<proteinExistence type="predicted"/>
<feature type="domain" description="PAS" evidence="9">
    <location>
        <begin position="294"/>
        <end position="364"/>
    </location>
</feature>
<dbReference type="InterPro" id="IPR036890">
    <property type="entry name" value="HATPase_C_sf"/>
</dbReference>
<dbReference type="CDD" id="cd17546">
    <property type="entry name" value="REC_hyHK_CKI1_RcsC-like"/>
    <property type="match status" value="1"/>
</dbReference>
<dbReference type="Gene3D" id="3.30.450.20">
    <property type="entry name" value="PAS domain"/>
    <property type="match status" value="2"/>
</dbReference>
<dbReference type="InterPro" id="IPR001610">
    <property type="entry name" value="PAC"/>
</dbReference>
<dbReference type="Gene3D" id="3.30.565.10">
    <property type="entry name" value="Histidine kinase-like ATPase, C-terminal domain"/>
    <property type="match status" value="1"/>
</dbReference>
<dbReference type="Pfam" id="PF08447">
    <property type="entry name" value="PAS_3"/>
    <property type="match status" value="2"/>
</dbReference>
<dbReference type="InterPro" id="IPR003594">
    <property type="entry name" value="HATPase_dom"/>
</dbReference>
<dbReference type="InterPro" id="IPR011006">
    <property type="entry name" value="CheY-like_superfamily"/>
</dbReference>
<dbReference type="PROSITE" id="PS50113">
    <property type="entry name" value="PAC"/>
    <property type="match status" value="2"/>
</dbReference>
<dbReference type="CDD" id="cd00082">
    <property type="entry name" value="HisKA"/>
    <property type="match status" value="1"/>
</dbReference>
<dbReference type="InterPro" id="IPR000014">
    <property type="entry name" value="PAS"/>
</dbReference>
<dbReference type="SMART" id="SM00388">
    <property type="entry name" value="HisKA"/>
    <property type="match status" value="1"/>
</dbReference>
<dbReference type="InterPro" id="IPR001789">
    <property type="entry name" value="Sig_transdc_resp-reg_receiver"/>
</dbReference>
<dbReference type="InterPro" id="IPR003661">
    <property type="entry name" value="HisK_dim/P_dom"/>
</dbReference>
<dbReference type="PROSITE" id="PS50112">
    <property type="entry name" value="PAS"/>
    <property type="match status" value="1"/>
</dbReference>
<evidence type="ECO:0000256" key="5">
    <source>
        <dbReference type="ARBA" id="ARBA00022777"/>
    </source>
</evidence>
<dbReference type="InterPro" id="IPR036097">
    <property type="entry name" value="HisK_dim/P_sf"/>
</dbReference>
<evidence type="ECO:0000313" key="12">
    <source>
        <dbReference type="Proteomes" id="UP001501352"/>
    </source>
</evidence>
<dbReference type="Pfam" id="PF01590">
    <property type="entry name" value="GAF"/>
    <property type="match status" value="1"/>
</dbReference>
<dbReference type="SUPFAM" id="SSF55785">
    <property type="entry name" value="PYP-like sensor domain (PAS domain)"/>
    <property type="match status" value="2"/>
</dbReference>
<gene>
    <name evidence="11" type="ORF">GCM10009422_21800</name>
</gene>
<organism evidence="11 12">
    <name type="scientific">Brevundimonas kwangchunensis</name>
    <dbReference type="NCBI Taxonomy" id="322163"/>
    <lineage>
        <taxon>Bacteria</taxon>
        <taxon>Pseudomonadati</taxon>
        <taxon>Pseudomonadota</taxon>
        <taxon>Alphaproteobacteria</taxon>
        <taxon>Caulobacterales</taxon>
        <taxon>Caulobacteraceae</taxon>
        <taxon>Brevundimonas</taxon>
    </lineage>
</organism>
<evidence type="ECO:0000259" key="7">
    <source>
        <dbReference type="PROSITE" id="PS50109"/>
    </source>
</evidence>
<dbReference type="Gene3D" id="2.10.70.100">
    <property type="match status" value="1"/>
</dbReference>
<feature type="modified residue" description="4-aspartylphosphate" evidence="6">
    <location>
        <position position="724"/>
    </location>
</feature>
<keyword evidence="5" id="KW-0418">Kinase</keyword>
<dbReference type="Proteomes" id="UP001501352">
    <property type="component" value="Unassembled WGS sequence"/>
</dbReference>
<name>A0ABN1GZY8_9CAUL</name>
<evidence type="ECO:0000259" key="9">
    <source>
        <dbReference type="PROSITE" id="PS50112"/>
    </source>
</evidence>
<evidence type="ECO:0000256" key="4">
    <source>
        <dbReference type="ARBA" id="ARBA00022679"/>
    </source>
</evidence>
<dbReference type="Pfam" id="PF00072">
    <property type="entry name" value="Response_reg"/>
    <property type="match status" value="1"/>
</dbReference>
<dbReference type="SMART" id="SM00091">
    <property type="entry name" value="PAS"/>
    <property type="match status" value="1"/>
</dbReference>
<dbReference type="PRINTS" id="PR00344">
    <property type="entry name" value="BCTRLSENSOR"/>
</dbReference>
<evidence type="ECO:0000259" key="10">
    <source>
        <dbReference type="PROSITE" id="PS50113"/>
    </source>
</evidence>
<dbReference type="InterPro" id="IPR029016">
    <property type="entry name" value="GAF-like_dom_sf"/>
</dbReference>
<dbReference type="SMART" id="SM00086">
    <property type="entry name" value="PAC"/>
    <property type="match status" value="2"/>
</dbReference>
<comment type="caution">
    <text evidence="11">The sequence shown here is derived from an EMBL/GenBank/DDBJ whole genome shotgun (WGS) entry which is preliminary data.</text>
</comment>
<dbReference type="InterPro" id="IPR003018">
    <property type="entry name" value="GAF"/>
</dbReference>
<dbReference type="Pfam" id="PF00512">
    <property type="entry name" value="HisKA"/>
    <property type="match status" value="1"/>
</dbReference>
<dbReference type="Gene3D" id="1.10.287.130">
    <property type="match status" value="1"/>
</dbReference>
<dbReference type="Gene3D" id="3.30.450.40">
    <property type="match status" value="1"/>
</dbReference>
<dbReference type="Pfam" id="PF02518">
    <property type="entry name" value="HATPase_c"/>
    <property type="match status" value="1"/>
</dbReference>
<reference evidence="11 12" key="1">
    <citation type="journal article" date="2019" name="Int. J. Syst. Evol. Microbiol.">
        <title>The Global Catalogue of Microorganisms (GCM) 10K type strain sequencing project: providing services to taxonomists for standard genome sequencing and annotation.</title>
        <authorList>
            <consortium name="The Broad Institute Genomics Platform"/>
            <consortium name="The Broad Institute Genome Sequencing Center for Infectious Disease"/>
            <person name="Wu L."/>
            <person name="Ma J."/>
        </authorList>
    </citation>
    <scope>NUCLEOTIDE SEQUENCE [LARGE SCALE GENOMIC DNA]</scope>
    <source>
        <strain evidence="11 12">JCM 12928</strain>
    </source>
</reference>
<feature type="domain" description="PAC" evidence="10">
    <location>
        <begin position="241"/>
        <end position="293"/>
    </location>
</feature>
<dbReference type="PROSITE" id="PS50109">
    <property type="entry name" value="HIS_KIN"/>
    <property type="match status" value="1"/>
</dbReference>
<protein>
    <recommendedName>
        <fullName evidence="2">histidine kinase</fullName>
        <ecNumber evidence="2">2.7.13.3</ecNumber>
    </recommendedName>
</protein>
<dbReference type="SMART" id="SM00387">
    <property type="entry name" value="HATPase_c"/>
    <property type="match status" value="1"/>
</dbReference>
<evidence type="ECO:0000256" key="3">
    <source>
        <dbReference type="ARBA" id="ARBA00022553"/>
    </source>
</evidence>
<dbReference type="CDD" id="cd00130">
    <property type="entry name" value="PAS"/>
    <property type="match status" value="1"/>
</dbReference>
<dbReference type="SUPFAM" id="SSF52172">
    <property type="entry name" value="CheY-like"/>
    <property type="match status" value="1"/>
</dbReference>
<dbReference type="SMART" id="SM00448">
    <property type="entry name" value="REC"/>
    <property type="match status" value="1"/>
</dbReference>
<evidence type="ECO:0000256" key="1">
    <source>
        <dbReference type="ARBA" id="ARBA00000085"/>
    </source>
</evidence>
<comment type="catalytic activity">
    <reaction evidence="1">
        <text>ATP + protein L-histidine = ADP + protein N-phospho-L-histidine.</text>
        <dbReference type="EC" id="2.7.13.3"/>
    </reaction>
</comment>
<dbReference type="PROSITE" id="PS50110">
    <property type="entry name" value="RESPONSE_REGULATORY"/>
    <property type="match status" value="1"/>
</dbReference>
<evidence type="ECO:0000256" key="6">
    <source>
        <dbReference type="PROSITE-ProRule" id="PRU00169"/>
    </source>
</evidence>
<dbReference type="EC" id="2.7.13.3" evidence="2"/>
<dbReference type="SUPFAM" id="SSF55874">
    <property type="entry name" value="ATPase domain of HSP90 chaperone/DNA topoisomerase II/histidine kinase"/>
    <property type="match status" value="1"/>
</dbReference>
<dbReference type="CDD" id="cd16922">
    <property type="entry name" value="HATPase_EvgS-ArcB-TorS-like"/>
    <property type="match status" value="1"/>
</dbReference>
<dbReference type="InterPro" id="IPR005467">
    <property type="entry name" value="His_kinase_dom"/>
</dbReference>
<sequence>MNEAERLTSLRSLRAINTPADLATEGAVRLAAHLLECPIALVTLIDEAMQWFKASQGVGVCSTSRHESFCTHALSLPAHGVMVVEDATRDPRFANNPNVTGGMGVRFYAGALLTASDGANLGTLCVIDTAPRGTPDDETLARLSDLARLVVSDLERSRAERLSRENQHMLAMVEGLSGVGHWRVDMVSEKVHWSDEVYAIHGLRRESFSPTFEQAVAFYPEADREILSEYWAQTMAGEGPFSVELTINRADGTPRRVIAKGAAELGSEGQPPSVFGVFQDVTAQREALEVVERSRTRYKLLADNAADVIARVKLDGSSDYISPAVERLLGWTPAEMAGRSADSFVHPDDRDRLRETFAEMAAGRGAATLEHRLLHREGHTVWGETRLRLVRDAAGKPVETVVVIRNISRRKVLEEQLQQARVAAETSAAVKAEFLANMSHELRTPLTSIIGFTGLTLEQELPDRARHFITRVDNAGRALLCTVNDILDFSKLEAGEVVIRPQPVDIEALAQGTLDLFTPQAGAKDLHLKLESDTGQAAIVADPDRLRQIMLNLVGNAVKFTSHGGVRLEVRWSAGNERLRIAIHDTGEGLSPEKLARLFRRFSQVDGAQNMGQSGTGLGLAICKGLVEAMDGNIGADSVEGQGSTFWFEIPAPAAEREVQPATTPIAAVEVGGISVLVADDHPANRELARAFLTGMGVTVDDAVDGLAAIEQAGRKRYDVILMDMRMPHLGGRDALRRIRDGKGPNRDTPVLAYTADAGDGVDEALLRDGFCGTVSKPVGAEALIRAVAEALEQGRALAA</sequence>
<dbReference type="InterPro" id="IPR000700">
    <property type="entry name" value="PAS-assoc_C"/>
</dbReference>
<evidence type="ECO:0000259" key="8">
    <source>
        <dbReference type="PROSITE" id="PS50110"/>
    </source>
</evidence>
<dbReference type="EMBL" id="BAAAGA010000005">
    <property type="protein sequence ID" value="GAA0624933.1"/>
    <property type="molecule type" value="Genomic_DNA"/>
</dbReference>
<feature type="domain" description="Response regulatory" evidence="8">
    <location>
        <begin position="675"/>
        <end position="792"/>
    </location>
</feature>
<dbReference type="SUPFAM" id="SSF55781">
    <property type="entry name" value="GAF domain-like"/>
    <property type="match status" value="1"/>
</dbReference>
<keyword evidence="3 6" id="KW-0597">Phosphoprotein</keyword>
<accession>A0ABN1GZY8</accession>
<keyword evidence="4" id="KW-0808">Transferase</keyword>